<keyword evidence="5" id="KW-1185">Reference proteome</keyword>
<organism evidence="4 5">
    <name type="scientific">Arenimonas terrae</name>
    <dbReference type="NCBI Taxonomy" id="2546226"/>
    <lineage>
        <taxon>Bacteria</taxon>
        <taxon>Pseudomonadati</taxon>
        <taxon>Pseudomonadota</taxon>
        <taxon>Gammaproteobacteria</taxon>
        <taxon>Lysobacterales</taxon>
        <taxon>Lysobacteraceae</taxon>
        <taxon>Arenimonas</taxon>
    </lineage>
</organism>
<dbReference type="EMBL" id="SMDR01000003">
    <property type="protein sequence ID" value="TNJ33324.1"/>
    <property type="molecule type" value="Genomic_DNA"/>
</dbReference>
<feature type="chain" id="PRO_5022858115" evidence="2">
    <location>
        <begin position="20"/>
        <end position="147"/>
    </location>
</feature>
<dbReference type="SUPFAM" id="SSF51182">
    <property type="entry name" value="RmlC-like cupins"/>
    <property type="match status" value="1"/>
</dbReference>
<proteinExistence type="predicted"/>
<feature type="domain" description="Cupin type-2" evidence="3">
    <location>
        <begin position="75"/>
        <end position="140"/>
    </location>
</feature>
<dbReference type="InterPro" id="IPR011051">
    <property type="entry name" value="RmlC_Cupin_sf"/>
</dbReference>
<sequence>MGRANITWCALLLASFAAAGDAADGGGKRRDSHVQNEAGLAVRQPGPHDGEGTSTAYPFFDDAEDFRVVFRKRALHKGATIGLHTNDKDEIYYVLSGRGELTLEGEVSEVGPGDAILTRDGDSHGLRQLGDEDLVILVVFPKRPGDP</sequence>
<evidence type="ECO:0000256" key="2">
    <source>
        <dbReference type="SAM" id="SignalP"/>
    </source>
</evidence>
<evidence type="ECO:0000259" key="3">
    <source>
        <dbReference type="Pfam" id="PF07883"/>
    </source>
</evidence>
<dbReference type="InterPro" id="IPR013096">
    <property type="entry name" value="Cupin_2"/>
</dbReference>
<keyword evidence="1" id="KW-0479">Metal-binding</keyword>
<evidence type="ECO:0000313" key="5">
    <source>
        <dbReference type="Proteomes" id="UP000305760"/>
    </source>
</evidence>
<dbReference type="GO" id="GO:0046872">
    <property type="term" value="F:metal ion binding"/>
    <property type="evidence" value="ECO:0007669"/>
    <property type="project" value="UniProtKB-KW"/>
</dbReference>
<dbReference type="Pfam" id="PF07883">
    <property type="entry name" value="Cupin_2"/>
    <property type="match status" value="1"/>
</dbReference>
<dbReference type="PANTHER" id="PTHR35848">
    <property type="entry name" value="OXALATE-BINDING PROTEIN"/>
    <property type="match status" value="1"/>
</dbReference>
<name>A0A5C4RQS6_9GAMM</name>
<comment type="caution">
    <text evidence="4">The sequence shown here is derived from an EMBL/GenBank/DDBJ whole genome shotgun (WGS) entry which is preliminary data.</text>
</comment>
<dbReference type="AlphaFoldDB" id="A0A5C4RQS6"/>
<dbReference type="Gene3D" id="2.60.120.10">
    <property type="entry name" value="Jelly Rolls"/>
    <property type="match status" value="1"/>
</dbReference>
<evidence type="ECO:0000313" key="4">
    <source>
        <dbReference type="EMBL" id="TNJ33324.1"/>
    </source>
</evidence>
<keyword evidence="2" id="KW-0732">Signal</keyword>
<dbReference type="InterPro" id="IPR014710">
    <property type="entry name" value="RmlC-like_jellyroll"/>
</dbReference>
<protein>
    <submittedName>
        <fullName evidence="4">Cupin domain-containing protein</fullName>
    </submittedName>
</protein>
<dbReference type="OrthoDB" id="191551at2"/>
<dbReference type="PANTHER" id="PTHR35848:SF6">
    <property type="entry name" value="CUPIN TYPE-2 DOMAIN-CONTAINING PROTEIN"/>
    <property type="match status" value="1"/>
</dbReference>
<dbReference type="InterPro" id="IPR051610">
    <property type="entry name" value="GPI/OXD"/>
</dbReference>
<reference evidence="4 5" key="1">
    <citation type="submission" date="2019-03" db="EMBL/GenBank/DDBJ databases">
        <title>Arenimonas daejeonensis sp. nov., isolated from compost.</title>
        <authorList>
            <person name="Jeon C.O."/>
        </authorList>
    </citation>
    <scope>NUCLEOTIDE SEQUENCE [LARGE SCALE GENOMIC DNA]</scope>
    <source>
        <strain evidence="4 5">R29</strain>
    </source>
</reference>
<feature type="signal peptide" evidence="2">
    <location>
        <begin position="1"/>
        <end position="19"/>
    </location>
</feature>
<evidence type="ECO:0000256" key="1">
    <source>
        <dbReference type="ARBA" id="ARBA00022723"/>
    </source>
</evidence>
<dbReference type="Proteomes" id="UP000305760">
    <property type="component" value="Unassembled WGS sequence"/>
</dbReference>
<gene>
    <name evidence="4" type="ORF">E1B00_13590</name>
</gene>
<accession>A0A5C4RQS6</accession>